<evidence type="ECO:0000256" key="2">
    <source>
        <dbReference type="SAM" id="Phobius"/>
    </source>
</evidence>
<proteinExistence type="predicted"/>
<dbReference type="EMBL" id="JAGIYY010000003">
    <property type="protein sequence ID" value="MBP0439411.1"/>
    <property type="molecule type" value="Genomic_DNA"/>
</dbReference>
<keyword evidence="2" id="KW-0812">Transmembrane</keyword>
<sequence>MAQFAQSNRLGRYVFIQSILFFTLGLLIAGLIAVLIAPAFWNRAVRLTRRRLEATLPMSLNEIQAEKDRVRAEYAMAVRRVEIEAGSERAKANERAVEISRLNEQIRLQQIAAEEAAQTIAMRDTSIEGLESRLREAESAIAAKEAELKAQQDLLEQGQQAYEDLTRLQEETSLISANRQIDLLARDSDIDRLNNTVAQLRAQRADAEQKLREQMTAALKASEDLKSERRRTEDLERKNERLMSELSDRDERLERREKALQALQGKHEAADESDAASVSTLEGIALLEQERDALRKELGDLQQRLAESGQAPASVKSGTAVGGSLLGVEETGRLRNDLRQAERREEALRLELTEAQALAMRLEAEIADLSERTSEPSAAVANQSEGALVARYQADRDRLEARLQALSAENDRLQKLIDQPREASAPASSEPSLLRDELAEMAAQMVHLTRVLEGPGSPIDAALAKRQLSLSSTGKLTLADRIRALKAAASPGEATEPVQSDR</sequence>
<comment type="caution">
    <text evidence="3">The sequence shown here is derived from an EMBL/GenBank/DDBJ whole genome shotgun (WGS) entry which is preliminary data.</text>
</comment>
<dbReference type="Proteomes" id="UP000666240">
    <property type="component" value="Unassembled WGS sequence"/>
</dbReference>
<organism evidence="3 4">
    <name type="scientific">Tianweitania sediminis</name>
    <dbReference type="NCBI Taxonomy" id="1502156"/>
    <lineage>
        <taxon>Bacteria</taxon>
        <taxon>Pseudomonadati</taxon>
        <taxon>Pseudomonadota</taxon>
        <taxon>Alphaproteobacteria</taxon>
        <taxon>Hyphomicrobiales</taxon>
        <taxon>Phyllobacteriaceae</taxon>
        <taxon>Tianweitania</taxon>
    </lineage>
</organism>
<feature type="compositionally biased region" description="Basic and acidic residues" evidence="1">
    <location>
        <begin position="221"/>
        <end position="253"/>
    </location>
</feature>
<keyword evidence="2" id="KW-1133">Transmembrane helix</keyword>
<feature type="transmembrane region" description="Helical" evidence="2">
    <location>
        <begin position="14"/>
        <end position="41"/>
    </location>
</feature>
<evidence type="ECO:0000256" key="1">
    <source>
        <dbReference type="SAM" id="MobiDB-lite"/>
    </source>
</evidence>
<accession>A0A8J7R2T6</accession>
<dbReference type="AlphaFoldDB" id="A0A8J7R2T6"/>
<dbReference type="RefSeq" id="WP_209335417.1">
    <property type="nucleotide sequence ID" value="NZ_JAGIYY010000003.1"/>
</dbReference>
<evidence type="ECO:0000313" key="3">
    <source>
        <dbReference type="EMBL" id="MBP0439411.1"/>
    </source>
</evidence>
<feature type="region of interest" description="Disordered" evidence="1">
    <location>
        <begin position="219"/>
        <end position="253"/>
    </location>
</feature>
<evidence type="ECO:0000313" key="4">
    <source>
        <dbReference type="Proteomes" id="UP000666240"/>
    </source>
</evidence>
<protein>
    <submittedName>
        <fullName evidence="3">Uncharacterized protein</fullName>
    </submittedName>
</protein>
<name>A0A8J7R2T6_9HYPH</name>
<keyword evidence="2" id="KW-0472">Membrane</keyword>
<gene>
    <name evidence="3" type="ORF">J5Y06_12185</name>
</gene>
<reference evidence="3" key="1">
    <citation type="submission" date="2021-03" db="EMBL/GenBank/DDBJ databases">
        <title>Genome sequencing and assembly of Tianweitania sediminis.</title>
        <authorList>
            <person name="Chhetri G."/>
        </authorList>
    </citation>
    <scope>NUCLEOTIDE SEQUENCE</scope>
    <source>
        <strain evidence="3">Z8</strain>
    </source>
</reference>
<keyword evidence="4" id="KW-1185">Reference proteome</keyword>